<dbReference type="Pfam" id="PF14543">
    <property type="entry name" value="TAXi_N"/>
    <property type="match status" value="1"/>
</dbReference>
<keyword evidence="7" id="KW-0732">Signal</keyword>
<dbReference type="GO" id="GO:0006508">
    <property type="term" value="P:proteolysis"/>
    <property type="evidence" value="ECO:0007669"/>
    <property type="project" value="UniProtKB-KW"/>
</dbReference>
<dbReference type="PROSITE" id="PS51767">
    <property type="entry name" value="PEPTIDASE_A1"/>
    <property type="match status" value="1"/>
</dbReference>
<dbReference type="Gene3D" id="2.40.70.10">
    <property type="entry name" value="Acid Proteases"/>
    <property type="match status" value="2"/>
</dbReference>
<protein>
    <recommendedName>
        <fullName evidence="8">Peptidase A1 domain-containing protein</fullName>
    </recommendedName>
</protein>
<dbReference type="SUPFAM" id="SSF50630">
    <property type="entry name" value="Acid proteases"/>
    <property type="match status" value="1"/>
</dbReference>
<dbReference type="PRINTS" id="PR00792">
    <property type="entry name" value="PEPSIN"/>
</dbReference>
<keyword evidence="5" id="KW-0325">Glycoprotein</keyword>
<evidence type="ECO:0000256" key="3">
    <source>
        <dbReference type="ARBA" id="ARBA00022750"/>
    </source>
</evidence>
<dbReference type="PANTHER" id="PTHR47967">
    <property type="entry name" value="OS07G0603500 PROTEIN-RELATED"/>
    <property type="match status" value="1"/>
</dbReference>
<keyword evidence="10" id="KW-1185">Reference proteome</keyword>
<evidence type="ECO:0000313" key="10">
    <source>
        <dbReference type="Proteomes" id="UP001157418"/>
    </source>
</evidence>
<evidence type="ECO:0000256" key="4">
    <source>
        <dbReference type="ARBA" id="ARBA00022801"/>
    </source>
</evidence>
<evidence type="ECO:0000256" key="1">
    <source>
        <dbReference type="ARBA" id="ARBA00007447"/>
    </source>
</evidence>
<dbReference type="EMBL" id="CAKMRJ010000001">
    <property type="protein sequence ID" value="CAH1413943.1"/>
    <property type="molecule type" value="Genomic_DNA"/>
</dbReference>
<name>A0AAU9LND3_9ASTR</name>
<evidence type="ECO:0000256" key="5">
    <source>
        <dbReference type="ARBA" id="ARBA00023180"/>
    </source>
</evidence>
<dbReference type="PANTHER" id="PTHR47967:SF36">
    <property type="entry name" value="PEPTIDASE A1 DOMAIN-CONTAINING PROTEIN"/>
    <property type="match status" value="1"/>
</dbReference>
<evidence type="ECO:0000256" key="7">
    <source>
        <dbReference type="SAM" id="SignalP"/>
    </source>
</evidence>
<dbReference type="InterPro" id="IPR032799">
    <property type="entry name" value="TAXi_C"/>
</dbReference>
<dbReference type="InterPro" id="IPR034161">
    <property type="entry name" value="Pepsin-like_plant"/>
</dbReference>
<feature type="active site" evidence="6">
    <location>
        <position position="351"/>
    </location>
</feature>
<organism evidence="9 10">
    <name type="scientific">Lactuca virosa</name>
    <dbReference type="NCBI Taxonomy" id="75947"/>
    <lineage>
        <taxon>Eukaryota</taxon>
        <taxon>Viridiplantae</taxon>
        <taxon>Streptophyta</taxon>
        <taxon>Embryophyta</taxon>
        <taxon>Tracheophyta</taxon>
        <taxon>Spermatophyta</taxon>
        <taxon>Magnoliopsida</taxon>
        <taxon>eudicotyledons</taxon>
        <taxon>Gunneridae</taxon>
        <taxon>Pentapetalae</taxon>
        <taxon>asterids</taxon>
        <taxon>campanulids</taxon>
        <taxon>Asterales</taxon>
        <taxon>Asteraceae</taxon>
        <taxon>Cichorioideae</taxon>
        <taxon>Cichorieae</taxon>
        <taxon>Lactucinae</taxon>
        <taxon>Lactuca</taxon>
    </lineage>
</organism>
<dbReference type="GO" id="GO:0005576">
    <property type="term" value="C:extracellular region"/>
    <property type="evidence" value="ECO:0007669"/>
    <property type="project" value="TreeGrafter"/>
</dbReference>
<evidence type="ECO:0000256" key="6">
    <source>
        <dbReference type="PIRSR" id="PIRSR601461-1"/>
    </source>
</evidence>
<keyword evidence="2" id="KW-0645">Protease</keyword>
<dbReference type="InterPro" id="IPR001461">
    <property type="entry name" value="Aspartic_peptidase_A1"/>
</dbReference>
<dbReference type="CDD" id="cd05476">
    <property type="entry name" value="pepsin_A_like_plant"/>
    <property type="match status" value="1"/>
</dbReference>
<dbReference type="Pfam" id="PF14541">
    <property type="entry name" value="TAXi_C"/>
    <property type="match status" value="1"/>
</dbReference>
<dbReference type="GO" id="GO:0004190">
    <property type="term" value="F:aspartic-type endopeptidase activity"/>
    <property type="evidence" value="ECO:0007669"/>
    <property type="project" value="UniProtKB-KW"/>
</dbReference>
<comment type="similarity">
    <text evidence="1">Belongs to the peptidase A1 family.</text>
</comment>
<feature type="signal peptide" evidence="7">
    <location>
        <begin position="1"/>
        <end position="46"/>
    </location>
</feature>
<feature type="active site" evidence="6">
    <location>
        <position position="133"/>
    </location>
</feature>
<dbReference type="FunFam" id="2.40.70.10:FF:000033">
    <property type="entry name" value="Aspartyl protease family protein"/>
    <property type="match status" value="1"/>
</dbReference>
<dbReference type="AlphaFoldDB" id="A0AAU9LND3"/>
<gene>
    <name evidence="9" type="ORF">LVIROSA_LOCUS1882</name>
</gene>
<keyword evidence="4" id="KW-0378">Hydrolase</keyword>
<accession>A0AAU9LND3</accession>
<feature type="domain" description="Peptidase A1" evidence="8">
    <location>
        <begin position="115"/>
        <end position="469"/>
    </location>
</feature>
<sequence>MHHNKKNQTLLQPAFFLTNSTSMATLRHSILTLISILCLCFSPSSSSSSSQTTFKLSLTQHIAVPSGEFETNRHPLFRTLNYLVSSSLARAHLLKNPNNSTSEVPLFPRGNGGYYSVPLSFGSPSQKLSFLMDTGSSLVWFPCTDRYTCYDCPSSSSSKIPVFMPKHSSSVKILGCNNTKCGWVPRTPETIQCNATKQVCSYEQVYGSGLTAGVLLSETLHFPEGDVTDFAVGCSILSAGLPEGILGFGRRPDSLPAQMGLKKFSYCLVSHQFDDNQTVSSELVLHRDSSSSGAGDGGMMISYTKFLKNPSRFEGFYYLSLQKITIGGKDVNIPDRLLVPGSDGNGGTIIDSGTTFTIMDYPIYDLVAKEFEVQMYKYKRINTTDKESPLCYTIGDKPPVFPELMFDFEGGAKLSLPMADYFSQVEPGVACMTILPIKLNSGPSIIIGNYQQQDIYVEYDLENGRFGFVKKKCN</sequence>
<dbReference type="InterPro" id="IPR051708">
    <property type="entry name" value="Plant_Aspart_Prot_A1"/>
</dbReference>
<evidence type="ECO:0000256" key="2">
    <source>
        <dbReference type="ARBA" id="ARBA00022670"/>
    </source>
</evidence>
<proteinExistence type="inferred from homology"/>
<keyword evidence="3" id="KW-0064">Aspartyl protease</keyword>
<dbReference type="InterPro" id="IPR032861">
    <property type="entry name" value="TAXi_N"/>
</dbReference>
<reference evidence="9 10" key="1">
    <citation type="submission" date="2022-01" db="EMBL/GenBank/DDBJ databases">
        <authorList>
            <person name="Xiong W."/>
            <person name="Schranz E."/>
        </authorList>
    </citation>
    <scope>NUCLEOTIDE SEQUENCE [LARGE SCALE GENOMIC DNA]</scope>
</reference>
<dbReference type="InterPro" id="IPR021109">
    <property type="entry name" value="Peptidase_aspartic_dom_sf"/>
</dbReference>
<comment type="caution">
    <text evidence="9">The sequence shown here is derived from an EMBL/GenBank/DDBJ whole genome shotgun (WGS) entry which is preliminary data.</text>
</comment>
<dbReference type="Proteomes" id="UP001157418">
    <property type="component" value="Unassembled WGS sequence"/>
</dbReference>
<dbReference type="InterPro" id="IPR033121">
    <property type="entry name" value="PEPTIDASE_A1"/>
</dbReference>
<evidence type="ECO:0000313" key="9">
    <source>
        <dbReference type="EMBL" id="CAH1413943.1"/>
    </source>
</evidence>
<feature type="chain" id="PRO_5043325422" description="Peptidase A1 domain-containing protein" evidence="7">
    <location>
        <begin position="47"/>
        <end position="474"/>
    </location>
</feature>
<evidence type="ECO:0000259" key="8">
    <source>
        <dbReference type="PROSITE" id="PS51767"/>
    </source>
</evidence>